<dbReference type="EMBL" id="NBNE01014488">
    <property type="protein sequence ID" value="OWY94375.1"/>
    <property type="molecule type" value="Genomic_DNA"/>
</dbReference>
<organism evidence="1 2">
    <name type="scientific">Phytophthora megakarya</name>
    <dbReference type="NCBI Taxonomy" id="4795"/>
    <lineage>
        <taxon>Eukaryota</taxon>
        <taxon>Sar</taxon>
        <taxon>Stramenopiles</taxon>
        <taxon>Oomycota</taxon>
        <taxon>Peronosporomycetes</taxon>
        <taxon>Peronosporales</taxon>
        <taxon>Peronosporaceae</taxon>
        <taxon>Phytophthora</taxon>
    </lineage>
</organism>
<sequence>MEFVFTKNFYGLNVLELMQRTWVNSLQLDEFKKIKAETRRLQVLQQINQTAMVFVCDVGPCLRVSWSNRIESITPGTLSDGLTGTGYVLGTQSVSTDYPLQLSERKSCENVTWAHLALSIEALEVFNSTTGENYQRIRWVGRTDYGSKEHAQRDAADTLQSMLRWEMLLVAPALNLP</sequence>
<dbReference type="Proteomes" id="UP000198211">
    <property type="component" value="Unassembled WGS sequence"/>
</dbReference>
<protein>
    <submittedName>
        <fullName evidence="1">Uncharacterized protein</fullName>
    </submittedName>
</protein>
<dbReference type="OrthoDB" id="166493at2759"/>
<dbReference type="AlphaFoldDB" id="A0A225UMZ2"/>
<name>A0A225UMZ2_9STRA</name>
<evidence type="ECO:0000313" key="2">
    <source>
        <dbReference type="Proteomes" id="UP000198211"/>
    </source>
</evidence>
<keyword evidence="2" id="KW-1185">Reference proteome</keyword>
<reference evidence="2" key="1">
    <citation type="submission" date="2017-03" db="EMBL/GenBank/DDBJ databases">
        <title>Phytopthora megakarya and P. palmivora, two closely related causual agents of cacao black pod achieved similar genome size and gene model numbers by different mechanisms.</title>
        <authorList>
            <person name="Ali S."/>
            <person name="Shao J."/>
            <person name="Larry D.J."/>
            <person name="Kronmiller B."/>
            <person name="Shen D."/>
            <person name="Strem M.D."/>
            <person name="Melnick R.L."/>
            <person name="Guiltinan M.J."/>
            <person name="Tyler B.M."/>
            <person name="Meinhardt L.W."/>
            <person name="Bailey B.A."/>
        </authorList>
    </citation>
    <scope>NUCLEOTIDE SEQUENCE [LARGE SCALE GENOMIC DNA]</scope>
    <source>
        <strain evidence="2">zdho120</strain>
    </source>
</reference>
<proteinExistence type="predicted"/>
<gene>
    <name evidence="1" type="ORF">PHMEG_00035917</name>
</gene>
<accession>A0A225UMZ2</accession>
<evidence type="ECO:0000313" key="1">
    <source>
        <dbReference type="EMBL" id="OWY94375.1"/>
    </source>
</evidence>
<comment type="caution">
    <text evidence="1">The sequence shown here is derived from an EMBL/GenBank/DDBJ whole genome shotgun (WGS) entry which is preliminary data.</text>
</comment>